<dbReference type="Gene3D" id="3.40.50.360">
    <property type="match status" value="1"/>
</dbReference>
<reference evidence="11" key="1">
    <citation type="journal article" date="2019" name="Int. J. Syst. Evol. Microbiol.">
        <title>The Global Catalogue of Microorganisms (GCM) 10K type strain sequencing project: providing services to taxonomists for standard genome sequencing and annotation.</title>
        <authorList>
            <consortium name="The Broad Institute Genomics Platform"/>
            <consortium name="The Broad Institute Genome Sequencing Center for Infectious Disease"/>
            <person name="Wu L."/>
            <person name="Ma J."/>
        </authorList>
    </citation>
    <scope>NUCLEOTIDE SEQUENCE [LARGE SCALE GENOMIC DNA]</scope>
    <source>
        <strain evidence="11">IBRC-M 10813</strain>
    </source>
</reference>
<name>A0ABV8JI33_9BACL</name>
<keyword evidence="6 8" id="KW-0288">FMN</keyword>
<dbReference type="PANTHER" id="PTHR42809">
    <property type="entry name" value="FLAVODOXIN 2"/>
    <property type="match status" value="1"/>
</dbReference>
<evidence type="ECO:0000313" key="11">
    <source>
        <dbReference type="Proteomes" id="UP001595843"/>
    </source>
</evidence>
<dbReference type="PROSITE" id="PS00201">
    <property type="entry name" value="FLAVODOXIN"/>
    <property type="match status" value="1"/>
</dbReference>
<dbReference type="NCBIfam" id="NF005246">
    <property type="entry name" value="PRK06756.1"/>
    <property type="match status" value="1"/>
</dbReference>
<sequence>MPHILLIFASMSGNTEEMAEAVADGIRGAGGRVTLKAVEDTNPSEMAAYDGLLLGSYTWGDGDLPYEFEDFVDEIEEGLDLKGVPSAVFGSGDTAYPLFCAAVDTLENLLQKYGAQILQPGIKVELSPEEEELEACRQLGANLIRAVSASMKG</sequence>
<gene>
    <name evidence="10" type="ORF">ACFOUO_12270</name>
</gene>
<dbReference type="Pfam" id="PF00258">
    <property type="entry name" value="Flavodoxin_1"/>
    <property type="match status" value="1"/>
</dbReference>
<evidence type="ECO:0000256" key="1">
    <source>
        <dbReference type="ARBA" id="ARBA00001917"/>
    </source>
</evidence>
<dbReference type="InterPro" id="IPR010087">
    <property type="entry name" value="Flav_short"/>
</dbReference>
<protein>
    <recommendedName>
        <fullName evidence="8">Flavodoxin</fullName>
    </recommendedName>
</protein>
<accession>A0ABV8JI33</accession>
<dbReference type="InterPro" id="IPR029039">
    <property type="entry name" value="Flavoprotein-like_sf"/>
</dbReference>
<feature type="domain" description="Flavodoxin-like" evidence="9">
    <location>
        <begin position="4"/>
        <end position="144"/>
    </location>
</feature>
<comment type="similarity">
    <text evidence="3 8">Belongs to the flavodoxin family.</text>
</comment>
<dbReference type="PROSITE" id="PS50902">
    <property type="entry name" value="FLAVODOXIN_LIKE"/>
    <property type="match status" value="1"/>
</dbReference>
<keyword evidence="5 8" id="KW-0285">Flavoprotein</keyword>
<evidence type="ECO:0000256" key="2">
    <source>
        <dbReference type="ARBA" id="ARBA00003297"/>
    </source>
</evidence>
<organism evidence="10 11">
    <name type="scientific">Salinithrix halophila</name>
    <dbReference type="NCBI Taxonomy" id="1485204"/>
    <lineage>
        <taxon>Bacteria</taxon>
        <taxon>Bacillati</taxon>
        <taxon>Bacillota</taxon>
        <taxon>Bacilli</taxon>
        <taxon>Bacillales</taxon>
        <taxon>Thermoactinomycetaceae</taxon>
        <taxon>Salinithrix</taxon>
    </lineage>
</organism>
<keyword evidence="11" id="KW-1185">Reference proteome</keyword>
<comment type="cofactor">
    <cofactor evidence="1 8">
        <name>FMN</name>
        <dbReference type="ChEBI" id="CHEBI:58210"/>
    </cofactor>
</comment>
<dbReference type="SUPFAM" id="SSF52218">
    <property type="entry name" value="Flavoproteins"/>
    <property type="match status" value="1"/>
</dbReference>
<evidence type="ECO:0000256" key="4">
    <source>
        <dbReference type="ARBA" id="ARBA00022448"/>
    </source>
</evidence>
<dbReference type="RefSeq" id="WP_380705382.1">
    <property type="nucleotide sequence ID" value="NZ_JBHSAP010000015.1"/>
</dbReference>
<evidence type="ECO:0000256" key="5">
    <source>
        <dbReference type="ARBA" id="ARBA00022630"/>
    </source>
</evidence>
<comment type="function">
    <text evidence="2 8">Low-potential electron donor to a number of redox enzymes.</text>
</comment>
<comment type="caution">
    <text evidence="10">The sequence shown here is derived from an EMBL/GenBank/DDBJ whole genome shotgun (WGS) entry which is preliminary data.</text>
</comment>
<dbReference type="InterPro" id="IPR001226">
    <property type="entry name" value="Flavodoxin_CS"/>
</dbReference>
<evidence type="ECO:0000259" key="9">
    <source>
        <dbReference type="PROSITE" id="PS50902"/>
    </source>
</evidence>
<keyword evidence="4 8" id="KW-0813">Transport</keyword>
<dbReference type="Proteomes" id="UP001595843">
    <property type="component" value="Unassembled WGS sequence"/>
</dbReference>
<evidence type="ECO:0000256" key="3">
    <source>
        <dbReference type="ARBA" id="ARBA00005267"/>
    </source>
</evidence>
<keyword evidence="7 8" id="KW-0249">Electron transport</keyword>
<evidence type="ECO:0000256" key="7">
    <source>
        <dbReference type="ARBA" id="ARBA00022982"/>
    </source>
</evidence>
<dbReference type="PANTHER" id="PTHR42809:SF1">
    <property type="entry name" value="FLAVODOXIN 1"/>
    <property type="match status" value="1"/>
</dbReference>
<dbReference type="InterPro" id="IPR050619">
    <property type="entry name" value="Flavodoxin"/>
</dbReference>
<evidence type="ECO:0000313" key="10">
    <source>
        <dbReference type="EMBL" id="MFC4077572.1"/>
    </source>
</evidence>
<dbReference type="NCBIfam" id="NF005216">
    <property type="entry name" value="PRK06703.1"/>
    <property type="match status" value="1"/>
</dbReference>
<dbReference type="EMBL" id="JBHSAP010000015">
    <property type="protein sequence ID" value="MFC4077572.1"/>
    <property type="molecule type" value="Genomic_DNA"/>
</dbReference>
<dbReference type="NCBIfam" id="TIGR01753">
    <property type="entry name" value="flav_short"/>
    <property type="match status" value="1"/>
</dbReference>
<evidence type="ECO:0000256" key="8">
    <source>
        <dbReference type="RuleBase" id="RU367037"/>
    </source>
</evidence>
<dbReference type="InterPro" id="IPR008254">
    <property type="entry name" value="Flavodoxin/NO_synth"/>
</dbReference>
<proteinExistence type="inferred from homology"/>
<evidence type="ECO:0000256" key="6">
    <source>
        <dbReference type="ARBA" id="ARBA00022643"/>
    </source>
</evidence>